<protein>
    <recommendedName>
        <fullName evidence="1">non-specific serine/threonine protein kinase</fullName>
        <ecNumber evidence="1">2.7.11.1</ecNumber>
    </recommendedName>
</protein>
<keyword evidence="3" id="KW-0808">Transferase</keyword>
<dbReference type="Pfam" id="PF00069">
    <property type="entry name" value="Pkinase"/>
    <property type="match status" value="1"/>
</dbReference>
<evidence type="ECO:0000313" key="4">
    <source>
        <dbReference type="Proteomes" id="UP000800200"/>
    </source>
</evidence>
<dbReference type="Gene3D" id="1.10.510.10">
    <property type="entry name" value="Transferase(Phosphotransferase) domain 1"/>
    <property type="match status" value="1"/>
</dbReference>
<dbReference type="SMART" id="SM00220">
    <property type="entry name" value="S_TKc"/>
    <property type="match status" value="1"/>
</dbReference>
<evidence type="ECO:0000313" key="3">
    <source>
        <dbReference type="EMBL" id="KAF2183632.1"/>
    </source>
</evidence>
<feature type="domain" description="Protein kinase" evidence="2">
    <location>
        <begin position="8"/>
        <end position="183"/>
    </location>
</feature>
<dbReference type="EMBL" id="ML994641">
    <property type="protein sequence ID" value="KAF2183632.1"/>
    <property type="molecule type" value="Genomic_DNA"/>
</dbReference>
<dbReference type="EC" id="2.7.11.1" evidence="1"/>
<gene>
    <name evidence="3" type="ORF">K469DRAFT_710427</name>
</gene>
<dbReference type="InterPro" id="IPR008271">
    <property type="entry name" value="Ser/Thr_kinase_AS"/>
</dbReference>
<dbReference type="PROSITE" id="PS50011">
    <property type="entry name" value="PROTEIN_KINASE_DOM"/>
    <property type="match status" value="1"/>
</dbReference>
<dbReference type="PROSITE" id="PS00108">
    <property type="entry name" value="PROTEIN_KINASE_ST"/>
    <property type="match status" value="1"/>
</dbReference>
<name>A0A6A6DZ26_9PEZI</name>
<dbReference type="OrthoDB" id="5800476at2759"/>
<evidence type="ECO:0000256" key="1">
    <source>
        <dbReference type="ARBA" id="ARBA00012513"/>
    </source>
</evidence>
<dbReference type="InterPro" id="IPR000719">
    <property type="entry name" value="Prot_kinase_dom"/>
</dbReference>
<evidence type="ECO:0000259" key="2">
    <source>
        <dbReference type="PROSITE" id="PS50011"/>
    </source>
</evidence>
<accession>A0A6A6DZ26</accession>
<dbReference type="GO" id="GO:0005524">
    <property type="term" value="F:ATP binding"/>
    <property type="evidence" value="ECO:0007669"/>
    <property type="project" value="InterPro"/>
</dbReference>
<sequence>VICIKEKYQLKRQLGGGSFSKTGQKVALKLEHVDDPSLLENEIKIYRELSGGPGIPRIYWHRHECEFRVMAFQLLGPNLENLLNYCGRKFLLKTVLLLADQLIPSFWHIHSKEYIHRDVKPENMLIGDGKQGNNVYVTDIGLAKEIGEPGERNYSLIGTTRYASVNAHLGASKYKPLIITWPC</sequence>
<dbReference type="Proteomes" id="UP000800200">
    <property type="component" value="Unassembled WGS sequence"/>
</dbReference>
<dbReference type="SUPFAM" id="SSF56112">
    <property type="entry name" value="Protein kinase-like (PK-like)"/>
    <property type="match status" value="1"/>
</dbReference>
<proteinExistence type="predicted"/>
<dbReference type="InterPro" id="IPR011009">
    <property type="entry name" value="Kinase-like_dom_sf"/>
</dbReference>
<dbReference type="AlphaFoldDB" id="A0A6A6DZ26"/>
<dbReference type="PANTHER" id="PTHR11909">
    <property type="entry name" value="CASEIN KINASE-RELATED"/>
    <property type="match status" value="1"/>
</dbReference>
<keyword evidence="4" id="KW-1185">Reference proteome</keyword>
<dbReference type="InterPro" id="IPR050235">
    <property type="entry name" value="CK1_Ser-Thr_kinase"/>
</dbReference>
<organism evidence="3 4">
    <name type="scientific">Zopfia rhizophila CBS 207.26</name>
    <dbReference type="NCBI Taxonomy" id="1314779"/>
    <lineage>
        <taxon>Eukaryota</taxon>
        <taxon>Fungi</taxon>
        <taxon>Dikarya</taxon>
        <taxon>Ascomycota</taxon>
        <taxon>Pezizomycotina</taxon>
        <taxon>Dothideomycetes</taxon>
        <taxon>Dothideomycetes incertae sedis</taxon>
        <taxon>Zopfiaceae</taxon>
        <taxon>Zopfia</taxon>
    </lineage>
</organism>
<keyword evidence="3" id="KW-0418">Kinase</keyword>
<dbReference type="GO" id="GO:0004674">
    <property type="term" value="F:protein serine/threonine kinase activity"/>
    <property type="evidence" value="ECO:0007669"/>
    <property type="project" value="UniProtKB-EC"/>
</dbReference>
<reference evidence="3" key="1">
    <citation type="journal article" date="2020" name="Stud. Mycol.">
        <title>101 Dothideomycetes genomes: a test case for predicting lifestyles and emergence of pathogens.</title>
        <authorList>
            <person name="Haridas S."/>
            <person name="Albert R."/>
            <person name="Binder M."/>
            <person name="Bloem J."/>
            <person name="Labutti K."/>
            <person name="Salamov A."/>
            <person name="Andreopoulos B."/>
            <person name="Baker S."/>
            <person name="Barry K."/>
            <person name="Bills G."/>
            <person name="Bluhm B."/>
            <person name="Cannon C."/>
            <person name="Castanera R."/>
            <person name="Culley D."/>
            <person name="Daum C."/>
            <person name="Ezra D."/>
            <person name="Gonzalez J."/>
            <person name="Henrissat B."/>
            <person name="Kuo A."/>
            <person name="Liang C."/>
            <person name="Lipzen A."/>
            <person name="Lutzoni F."/>
            <person name="Magnuson J."/>
            <person name="Mondo S."/>
            <person name="Nolan M."/>
            <person name="Ohm R."/>
            <person name="Pangilinan J."/>
            <person name="Park H.-J."/>
            <person name="Ramirez L."/>
            <person name="Alfaro M."/>
            <person name="Sun H."/>
            <person name="Tritt A."/>
            <person name="Yoshinaga Y."/>
            <person name="Zwiers L.-H."/>
            <person name="Turgeon B."/>
            <person name="Goodwin S."/>
            <person name="Spatafora J."/>
            <person name="Crous P."/>
            <person name="Grigoriev I."/>
        </authorList>
    </citation>
    <scope>NUCLEOTIDE SEQUENCE</scope>
    <source>
        <strain evidence="3">CBS 207.26</strain>
    </source>
</reference>
<feature type="non-terminal residue" evidence="3">
    <location>
        <position position="1"/>
    </location>
</feature>